<gene>
    <name evidence="2" type="ORF">PGLA_26405</name>
</gene>
<reference evidence="2 3" key="1">
    <citation type="submission" date="2016-03" db="EMBL/GenBank/DDBJ databases">
        <title>Draft genome sequence of Paenibacillus glacialis DSM 22343.</title>
        <authorList>
            <person name="Shin S.-K."/>
            <person name="Yi H."/>
        </authorList>
    </citation>
    <scope>NUCLEOTIDE SEQUENCE [LARGE SCALE GENOMIC DNA]</scope>
    <source>
        <strain evidence="2 3">DSM 22343</strain>
    </source>
</reference>
<feature type="compositionally biased region" description="Basic and acidic residues" evidence="1">
    <location>
        <begin position="75"/>
        <end position="86"/>
    </location>
</feature>
<keyword evidence="3" id="KW-1185">Reference proteome</keyword>
<dbReference type="OrthoDB" id="2428465at2"/>
<comment type="caution">
    <text evidence="2">The sequence shown here is derived from an EMBL/GenBank/DDBJ whole genome shotgun (WGS) entry which is preliminary data.</text>
</comment>
<dbReference type="Proteomes" id="UP000076967">
    <property type="component" value="Unassembled WGS sequence"/>
</dbReference>
<evidence type="ECO:0000313" key="3">
    <source>
        <dbReference type="Proteomes" id="UP000076967"/>
    </source>
</evidence>
<dbReference type="AlphaFoldDB" id="A0A168C3I9"/>
<protein>
    <recommendedName>
        <fullName evidence="4">PepSY domain-containing protein</fullName>
    </recommendedName>
</protein>
<name>A0A168C3I9_9BACL</name>
<feature type="region of interest" description="Disordered" evidence="1">
    <location>
        <begin position="75"/>
        <end position="96"/>
    </location>
</feature>
<dbReference type="PROSITE" id="PS51257">
    <property type="entry name" value="PROKAR_LIPOPROTEIN"/>
    <property type="match status" value="1"/>
</dbReference>
<dbReference type="RefSeq" id="WP_068538176.1">
    <property type="nucleotide sequence ID" value="NZ_LVJH01000074.1"/>
</dbReference>
<dbReference type="EMBL" id="LVJH01000074">
    <property type="protein sequence ID" value="OAB33014.1"/>
    <property type="molecule type" value="Genomic_DNA"/>
</dbReference>
<sequence>MSKKFVLILLVLITLLSGCQRTPKDGNVKVTEEQAKFIVQQYHEKNSTFGEIRIISIKHINNEYEVKWDRESNCENGTDHVNDKDGTMGTSEVSIC</sequence>
<accession>A0A168C3I9</accession>
<proteinExistence type="predicted"/>
<evidence type="ECO:0000256" key="1">
    <source>
        <dbReference type="SAM" id="MobiDB-lite"/>
    </source>
</evidence>
<evidence type="ECO:0008006" key="4">
    <source>
        <dbReference type="Google" id="ProtNLM"/>
    </source>
</evidence>
<evidence type="ECO:0000313" key="2">
    <source>
        <dbReference type="EMBL" id="OAB33014.1"/>
    </source>
</evidence>
<organism evidence="2 3">
    <name type="scientific">Paenibacillus glacialis</name>
    <dbReference type="NCBI Taxonomy" id="494026"/>
    <lineage>
        <taxon>Bacteria</taxon>
        <taxon>Bacillati</taxon>
        <taxon>Bacillota</taxon>
        <taxon>Bacilli</taxon>
        <taxon>Bacillales</taxon>
        <taxon>Paenibacillaceae</taxon>
        <taxon>Paenibacillus</taxon>
    </lineage>
</organism>